<organism evidence="1 2">
    <name type="scientific">Candidatus Magasanikbacteria bacterium CG10_big_fil_rev_8_21_14_0_10_47_10</name>
    <dbReference type="NCBI Taxonomy" id="1974652"/>
    <lineage>
        <taxon>Bacteria</taxon>
        <taxon>Candidatus Magasanikiibacteriota</taxon>
    </lineage>
</organism>
<sequence length="114" mass="12885">MIVCLVVVIAIYKHTRSSNSYTDGDRATAQVDSREDRVAAQAARVRERNLNNLRRFVERELPQRKFSDEDLIAVLGVFRQTDQSGDVERLESVLNENFGMGVVGFFGTAVNIHE</sequence>
<evidence type="ECO:0000313" key="2">
    <source>
        <dbReference type="Proteomes" id="UP000230154"/>
    </source>
</evidence>
<proteinExistence type="predicted"/>
<accession>A0A2H0TRS2</accession>
<gene>
    <name evidence="1" type="ORF">COU35_00435</name>
</gene>
<evidence type="ECO:0000313" key="1">
    <source>
        <dbReference type="EMBL" id="PIR74839.1"/>
    </source>
</evidence>
<dbReference type="EMBL" id="PFCB01000003">
    <property type="protein sequence ID" value="PIR74839.1"/>
    <property type="molecule type" value="Genomic_DNA"/>
</dbReference>
<name>A0A2H0TRS2_9BACT</name>
<protein>
    <submittedName>
        <fullName evidence="1">Uncharacterized protein</fullName>
    </submittedName>
</protein>
<comment type="caution">
    <text evidence="1">The sequence shown here is derived from an EMBL/GenBank/DDBJ whole genome shotgun (WGS) entry which is preliminary data.</text>
</comment>
<dbReference type="Proteomes" id="UP000230154">
    <property type="component" value="Unassembled WGS sequence"/>
</dbReference>
<dbReference type="AlphaFoldDB" id="A0A2H0TRS2"/>
<reference evidence="2" key="1">
    <citation type="submission" date="2017-09" db="EMBL/GenBank/DDBJ databases">
        <title>Depth-based differentiation of microbial function through sediment-hosted aquifers and enrichment of novel symbionts in the deep terrestrial subsurface.</title>
        <authorList>
            <person name="Probst A.J."/>
            <person name="Ladd B."/>
            <person name="Jarett J.K."/>
            <person name="Geller-Mcgrath D.E."/>
            <person name="Sieber C.M.K."/>
            <person name="Emerson J.B."/>
            <person name="Anantharaman K."/>
            <person name="Thomas B.C."/>
            <person name="Malmstrom R."/>
            <person name="Stieglmeier M."/>
            <person name="Klingl A."/>
            <person name="Woyke T."/>
            <person name="Ryan C.M."/>
            <person name="Banfield J.F."/>
        </authorList>
    </citation>
    <scope>NUCLEOTIDE SEQUENCE [LARGE SCALE GENOMIC DNA]</scope>
</reference>